<evidence type="ECO:0000256" key="1">
    <source>
        <dbReference type="ARBA" id="ARBA00022884"/>
    </source>
</evidence>
<evidence type="ECO:0000259" key="3">
    <source>
        <dbReference type="PROSITE" id="PS50102"/>
    </source>
</evidence>
<reference evidence="4" key="1">
    <citation type="submission" date="2023-10" db="EMBL/GenBank/DDBJ databases">
        <authorList>
            <person name="Chen Y."/>
            <person name="Shah S."/>
            <person name="Dougan E. K."/>
            <person name="Thang M."/>
            <person name="Chan C."/>
        </authorList>
    </citation>
    <scope>NUCLEOTIDE SEQUENCE [LARGE SCALE GENOMIC DNA]</scope>
</reference>
<feature type="domain" description="RRM" evidence="3">
    <location>
        <begin position="160"/>
        <end position="236"/>
    </location>
</feature>
<dbReference type="EMBL" id="CAUYUJ010002412">
    <property type="protein sequence ID" value="CAK0800673.1"/>
    <property type="molecule type" value="Genomic_DNA"/>
</dbReference>
<dbReference type="SMART" id="SM00360">
    <property type="entry name" value="RRM"/>
    <property type="match status" value="2"/>
</dbReference>
<evidence type="ECO:0000313" key="4">
    <source>
        <dbReference type="EMBL" id="CAK0800673.1"/>
    </source>
</evidence>
<evidence type="ECO:0000256" key="2">
    <source>
        <dbReference type="PROSITE-ProRule" id="PRU00176"/>
    </source>
</evidence>
<dbReference type="Pfam" id="PF00076">
    <property type="entry name" value="RRM_1"/>
    <property type="match status" value="3"/>
</dbReference>
<proteinExistence type="predicted"/>
<accession>A0ABN9Q831</accession>
<evidence type="ECO:0000313" key="5">
    <source>
        <dbReference type="Proteomes" id="UP001189429"/>
    </source>
</evidence>
<dbReference type="PANTHER" id="PTHR23003">
    <property type="entry name" value="RNA RECOGNITION MOTIF RRM DOMAIN CONTAINING PROTEIN"/>
    <property type="match status" value="1"/>
</dbReference>
<dbReference type="PROSITE" id="PS50102">
    <property type="entry name" value="RRM"/>
    <property type="match status" value="2"/>
</dbReference>
<dbReference type="InterPro" id="IPR050374">
    <property type="entry name" value="RRT5_SRSF_SR"/>
</dbReference>
<protein>
    <recommendedName>
        <fullName evidence="3">RRM domain-containing protein</fullName>
    </recommendedName>
</protein>
<dbReference type="Gene3D" id="3.30.70.330">
    <property type="match status" value="3"/>
</dbReference>
<keyword evidence="1 2" id="KW-0694">RNA-binding</keyword>
<dbReference type="SUPFAM" id="SSF54928">
    <property type="entry name" value="RNA-binding domain, RBD"/>
    <property type="match status" value="2"/>
</dbReference>
<keyword evidence="5" id="KW-1185">Reference proteome</keyword>
<comment type="caution">
    <text evidence="4">The sequence shown here is derived from an EMBL/GenBank/DDBJ whole genome shotgun (WGS) entry which is preliminary data.</text>
</comment>
<gene>
    <name evidence="4" type="ORF">PCOR1329_LOCUS8749</name>
</gene>
<dbReference type="Proteomes" id="UP001189429">
    <property type="component" value="Unassembled WGS sequence"/>
</dbReference>
<dbReference type="InterPro" id="IPR035979">
    <property type="entry name" value="RBD_domain_sf"/>
</dbReference>
<dbReference type="PANTHER" id="PTHR23003:SF3">
    <property type="entry name" value="FI21236P1-RELATED"/>
    <property type="match status" value="1"/>
</dbReference>
<sequence length="342" mass="36417">MVVMVGPHGQMPPEKKARWTAPGAVAPGGVPGMAEGEVRFEQAMSVRTAVAMTGSVLGGSAITVIPDATSTDGTKVIVRGFGQAVAWQELKDHFKACGPIAHADVRGKESGRKRDSYPSVGQIRMSTAAEAEKALQLLNGSQLMGSVLEVKLHSGSTDATKLHVSGIPAGAAWQELKDHFASCGTVLHSETTPIIPGQEFTGEVRFEDPQHAQLALKTLNGSRIGASQIFISLDQNSTDKTKLVVTGLSPGTEWKELKDHFASMGTVAHADVHKSKNGGKGKGWNSWGAKGGAKVGAARRGPEWRVWKDCFAFFGFLCDAANPFLFLLSQAISRLREFLSEK</sequence>
<organism evidence="4 5">
    <name type="scientific">Prorocentrum cordatum</name>
    <dbReference type="NCBI Taxonomy" id="2364126"/>
    <lineage>
        <taxon>Eukaryota</taxon>
        <taxon>Sar</taxon>
        <taxon>Alveolata</taxon>
        <taxon>Dinophyceae</taxon>
        <taxon>Prorocentrales</taxon>
        <taxon>Prorocentraceae</taxon>
        <taxon>Prorocentrum</taxon>
    </lineage>
</organism>
<name>A0ABN9Q831_9DINO</name>
<feature type="domain" description="RRM" evidence="3">
    <location>
        <begin position="74"/>
        <end position="155"/>
    </location>
</feature>
<dbReference type="InterPro" id="IPR012677">
    <property type="entry name" value="Nucleotide-bd_a/b_plait_sf"/>
</dbReference>
<dbReference type="InterPro" id="IPR000504">
    <property type="entry name" value="RRM_dom"/>
</dbReference>